<evidence type="ECO:0000313" key="3">
    <source>
        <dbReference type="Proteomes" id="UP001642464"/>
    </source>
</evidence>
<name>A0ABP0M7B0_9DINO</name>
<gene>
    <name evidence="2" type="ORF">SCF082_LOCUS26208</name>
</gene>
<protein>
    <submittedName>
        <fullName evidence="2">Uncharacterized protein</fullName>
    </submittedName>
</protein>
<reference evidence="2 3" key="1">
    <citation type="submission" date="2024-02" db="EMBL/GenBank/DDBJ databases">
        <authorList>
            <person name="Chen Y."/>
            <person name="Shah S."/>
            <person name="Dougan E. K."/>
            <person name="Thang M."/>
            <person name="Chan C."/>
        </authorList>
    </citation>
    <scope>NUCLEOTIDE SEQUENCE [LARGE SCALE GENOMIC DNA]</scope>
</reference>
<keyword evidence="3" id="KW-1185">Reference proteome</keyword>
<feature type="region of interest" description="Disordered" evidence="1">
    <location>
        <begin position="358"/>
        <end position="385"/>
    </location>
</feature>
<dbReference type="EMBL" id="CAXAMM010019868">
    <property type="protein sequence ID" value="CAK9046597.1"/>
    <property type="molecule type" value="Genomic_DNA"/>
</dbReference>
<proteinExistence type="predicted"/>
<dbReference type="Proteomes" id="UP001642464">
    <property type="component" value="Unassembled WGS sequence"/>
</dbReference>
<sequence>MQDLSPLQVRLKDWICQVYSLRHGSAEKHPWPVESGGSLLALCQRAWGDKESMLKSSLSLVQKMGFMAESAGISDFEAKYLAPQDQAPKEGSILNTCILQWSLDDASFWRDPSMAAVFDIAKSIALTGWKEAEAAGVKQSEICLVSFADLNVPLANSKERMGEIMQAIAAMNDISPARHIGRPLTDQKIYIPLSKDILVPESLDCDQDLKQAERQRPSQEAIAVLQMKVANEAIGAWSCDNLFYLSASWISKDSFGHRRLQRDVLQAWMDKKIQFGGQQFLSSPPDLTAEEIRSVPGGEASMNSVDSLRWEVLERSGTKLCIKQDEHRYWASQTGDILETYKGLKTQHDQLAERFSGVCEGNDAPEPAAPTNSADQGQAAVPAPSSFDSLEKLKEQEKIEHQVPSEVSGIQIMLTDKGHVYLISDREKVLPVSSQLGGFGAGQYSKAAECGAGISFKLPDKDRTTVQVDESTMRENAATGAVATLSLYKLLIRTEREKGVTAHKLSYHSVSRLADVQPGSDGFSIEPKEDMKFKLVQTGANGEPSKIVCKNIFSKCPIDLLEQSQHVTVAFRFRFERVGLSLKVQKPYLITKAPLTFRKGELSPWLFELLRAGYSNNGSPCFQEIHIGIWRGCDKAKFKDTRVEEALQVAKASYISD</sequence>
<accession>A0ABP0M7B0</accession>
<organism evidence="2 3">
    <name type="scientific">Durusdinium trenchii</name>
    <dbReference type="NCBI Taxonomy" id="1381693"/>
    <lineage>
        <taxon>Eukaryota</taxon>
        <taxon>Sar</taxon>
        <taxon>Alveolata</taxon>
        <taxon>Dinophyceae</taxon>
        <taxon>Suessiales</taxon>
        <taxon>Symbiodiniaceae</taxon>
        <taxon>Durusdinium</taxon>
    </lineage>
</organism>
<comment type="caution">
    <text evidence="2">The sequence shown here is derived from an EMBL/GenBank/DDBJ whole genome shotgun (WGS) entry which is preliminary data.</text>
</comment>
<evidence type="ECO:0000313" key="2">
    <source>
        <dbReference type="EMBL" id="CAK9046597.1"/>
    </source>
</evidence>
<evidence type="ECO:0000256" key="1">
    <source>
        <dbReference type="SAM" id="MobiDB-lite"/>
    </source>
</evidence>